<accession>A0A6B3LYB6</accession>
<protein>
    <submittedName>
        <fullName evidence="7">Sigma-70 family RNA polymerase sigma factor</fullName>
    </submittedName>
</protein>
<dbReference type="Pfam" id="PF08281">
    <property type="entry name" value="Sigma70_r4_2"/>
    <property type="match status" value="1"/>
</dbReference>
<dbReference type="SUPFAM" id="SSF88659">
    <property type="entry name" value="Sigma3 and sigma4 domains of RNA polymerase sigma factors"/>
    <property type="match status" value="1"/>
</dbReference>
<dbReference type="GO" id="GO:0016987">
    <property type="term" value="F:sigma factor activity"/>
    <property type="evidence" value="ECO:0007669"/>
    <property type="project" value="UniProtKB-KW"/>
</dbReference>
<dbReference type="Pfam" id="PF04542">
    <property type="entry name" value="Sigma70_r2"/>
    <property type="match status" value="1"/>
</dbReference>
<dbReference type="SUPFAM" id="SSF88946">
    <property type="entry name" value="Sigma2 domain of RNA polymerase sigma factors"/>
    <property type="match status" value="1"/>
</dbReference>
<evidence type="ECO:0000259" key="5">
    <source>
        <dbReference type="Pfam" id="PF04542"/>
    </source>
</evidence>
<dbReference type="PANTHER" id="PTHR43133">
    <property type="entry name" value="RNA POLYMERASE ECF-TYPE SIGMA FACTO"/>
    <property type="match status" value="1"/>
</dbReference>
<comment type="similarity">
    <text evidence="1">Belongs to the sigma-70 factor family. ECF subfamily.</text>
</comment>
<dbReference type="CDD" id="cd06171">
    <property type="entry name" value="Sigma70_r4"/>
    <property type="match status" value="1"/>
</dbReference>
<dbReference type="InterPro" id="IPR007627">
    <property type="entry name" value="RNA_pol_sigma70_r2"/>
</dbReference>
<comment type="caution">
    <text evidence="7">The sequence shown here is derived from an EMBL/GenBank/DDBJ whole genome shotgun (WGS) entry which is preliminary data.</text>
</comment>
<evidence type="ECO:0000256" key="3">
    <source>
        <dbReference type="ARBA" id="ARBA00023082"/>
    </source>
</evidence>
<dbReference type="InterPro" id="IPR036388">
    <property type="entry name" value="WH-like_DNA-bd_sf"/>
</dbReference>
<dbReference type="NCBIfam" id="TIGR02937">
    <property type="entry name" value="sigma70-ECF"/>
    <property type="match status" value="1"/>
</dbReference>
<evidence type="ECO:0000313" key="7">
    <source>
        <dbReference type="EMBL" id="NEM98414.1"/>
    </source>
</evidence>
<dbReference type="RefSeq" id="WP_163915315.1">
    <property type="nucleotide sequence ID" value="NZ_JAAGWD010000005.1"/>
</dbReference>
<dbReference type="GO" id="GO:0003677">
    <property type="term" value="F:DNA binding"/>
    <property type="evidence" value="ECO:0007669"/>
    <property type="project" value="InterPro"/>
</dbReference>
<gene>
    <name evidence="7" type="ORF">GXP69_11980</name>
</gene>
<dbReference type="Gene3D" id="1.10.10.10">
    <property type="entry name" value="Winged helix-like DNA-binding domain superfamily/Winged helix DNA-binding domain"/>
    <property type="match status" value="1"/>
</dbReference>
<dbReference type="Proteomes" id="UP000474777">
    <property type="component" value="Unassembled WGS sequence"/>
</dbReference>
<keyword evidence="2" id="KW-0805">Transcription regulation</keyword>
<dbReference type="EMBL" id="JAAGWD010000005">
    <property type="protein sequence ID" value="NEM98414.1"/>
    <property type="molecule type" value="Genomic_DNA"/>
</dbReference>
<feature type="domain" description="RNA polymerase sigma-70 region 2" evidence="5">
    <location>
        <begin position="20"/>
        <end position="84"/>
    </location>
</feature>
<evidence type="ECO:0000259" key="6">
    <source>
        <dbReference type="Pfam" id="PF08281"/>
    </source>
</evidence>
<evidence type="ECO:0000256" key="2">
    <source>
        <dbReference type="ARBA" id="ARBA00023015"/>
    </source>
</evidence>
<name>A0A6B3LYB6_9BACT</name>
<evidence type="ECO:0000313" key="8">
    <source>
        <dbReference type="Proteomes" id="UP000474777"/>
    </source>
</evidence>
<proteinExistence type="inferred from homology"/>
<keyword evidence="8" id="KW-1185">Reference proteome</keyword>
<dbReference type="InterPro" id="IPR039425">
    <property type="entry name" value="RNA_pol_sigma-70-like"/>
</dbReference>
<feature type="domain" description="RNA polymerase sigma factor 70 region 4 type 2" evidence="6">
    <location>
        <begin position="123"/>
        <end position="174"/>
    </location>
</feature>
<dbReference type="InterPro" id="IPR014284">
    <property type="entry name" value="RNA_pol_sigma-70_dom"/>
</dbReference>
<dbReference type="AlphaFoldDB" id="A0A6B3LYB6"/>
<organism evidence="7 8">
    <name type="scientific">Pontibacter burrus</name>
    <dbReference type="NCBI Taxonomy" id="2704466"/>
    <lineage>
        <taxon>Bacteria</taxon>
        <taxon>Pseudomonadati</taxon>
        <taxon>Bacteroidota</taxon>
        <taxon>Cytophagia</taxon>
        <taxon>Cytophagales</taxon>
        <taxon>Hymenobacteraceae</taxon>
        <taxon>Pontibacter</taxon>
    </lineage>
</organism>
<evidence type="ECO:0000256" key="1">
    <source>
        <dbReference type="ARBA" id="ARBA00010641"/>
    </source>
</evidence>
<dbReference type="InterPro" id="IPR013249">
    <property type="entry name" value="RNA_pol_sigma70_r4_t2"/>
</dbReference>
<dbReference type="PANTHER" id="PTHR43133:SF46">
    <property type="entry name" value="RNA POLYMERASE SIGMA-70 FACTOR ECF SUBFAMILY"/>
    <property type="match status" value="1"/>
</dbReference>
<reference evidence="7 8" key="1">
    <citation type="submission" date="2020-02" db="EMBL/GenBank/DDBJ databases">
        <authorList>
            <person name="Kim M.K."/>
        </authorList>
    </citation>
    <scope>NUCLEOTIDE SEQUENCE [LARGE SCALE GENOMIC DNA]</scope>
    <source>
        <strain evidence="7 8">BT327</strain>
    </source>
</reference>
<dbReference type="GO" id="GO:0006352">
    <property type="term" value="P:DNA-templated transcription initiation"/>
    <property type="evidence" value="ECO:0007669"/>
    <property type="project" value="InterPro"/>
</dbReference>
<dbReference type="Gene3D" id="1.10.1740.10">
    <property type="match status" value="1"/>
</dbReference>
<sequence length="195" mass="23267">MDTELWDKIRQSDKAAFMTLYQNQYQQLYAFGCRVHADREVVKDCIHEMFCEIWNGRHRVQGVSNSRSYLFTYLKRKILKEIKRVNLSDQLLESDDHASDNLQEACYEDILVKLQTDEATRIKLQQVLTKLSKTQFEIIRLKFYEELTFEQIASILSIETRTVYNHIYEALKRLRHHMKALIPFLFASSDVLNFF</sequence>
<dbReference type="InterPro" id="IPR013325">
    <property type="entry name" value="RNA_pol_sigma_r2"/>
</dbReference>
<evidence type="ECO:0000256" key="4">
    <source>
        <dbReference type="ARBA" id="ARBA00023163"/>
    </source>
</evidence>
<dbReference type="InterPro" id="IPR013324">
    <property type="entry name" value="RNA_pol_sigma_r3/r4-like"/>
</dbReference>
<keyword evidence="4" id="KW-0804">Transcription</keyword>
<keyword evidence="3" id="KW-0731">Sigma factor</keyword>